<protein>
    <submittedName>
        <fullName evidence="2">Uncharacterized protein</fullName>
    </submittedName>
</protein>
<keyword evidence="1" id="KW-1133">Transmembrane helix</keyword>
<dbReference type="EMBL" id="JAGVWF010000039">
    <property type="protein sequence ID" value="MBS3059377.1"/>
    <property type="molecule type" value="Genomic_DNA"/>
</dbReference>
<feature type="transmembrane region" description="Helical" evidence="1">
    <location>
        <begin position="6"/>
        <end position="25"/>
    </location>
</feature>
<dbReference type="Proteomes" id="UP000577419">
    <property type="component" value="Unassembled WGS sequence"/>
</dbReference>
<feature type="transmembrane region" description="Helical" evidence="1">
    <location>
        <begin position="37"/>
        <end position="60"/>
    </location>
</feature>
<reference evidence="4" key="1">
    <citation type="journal article" date="2020" name="bioRxiv">
        <title>A rank-normalized archaeal taxonomy based on genome phylogeny resolves widespread incomplete and uneven classifications.</title>
        <authorList>
            <person name="Rinke C."/>
            <person name="Chuvochina M."/>
            <person name="Mussig A.J."/>
            <person name="Chaumeil P.-A."/>
            <person name="Waite D.W."/>
            <person name="Whitman W.B."/>
            <person name="Parks D.H."/>
            <person name="Hugenholtz P."/>
        </authorList>
    </citation>
    <scope>NUCLEOTIDE SEQUENCE [LARGE SCALE GENOMIC DNA]</scope>
</reference>
<proteinExistence type="predicted"/>
<evidence type="ECO:0000313" key="4">
    <source>
        <dbReference type="Proteomes" id="UP000577419"/>
    </source>
</evidence>
<keyword evidence="1" id="KW-0472">Membrane</keyword>
<dbReference type="InterPro" id="IPR058349">
    <property type="entry name" value="DUF8036"/>
</dbReference>
<evidence type="ECO:0000313" key="2">
    <source>
        <dbReference type="EMBL" id="HIH08707.1"/>
    </source>
</evidence>
<gene>
    <name evidence="2" type="ORF">HA237_05050</name>
    <name evidence="3" type="ORF">J4224_03050</name>
</gene>
<evidence type="ECO:0000313" key="3">
    <source>
        <dbReference type="EMBL" id="MBS3059377.1"/>
    </source>
</evidence>
<keyword evidence="1" id="KW-0812">Transmembrane</keyword>
<reference evidence="3" key="2">
    <citation type="submission" date="2021-03" db="EMBL/GenBank/DDBJ databases">
        <authorList>
            <person name="Jaffe A."/>
        </authorList>
    </citation>
    <scope>NUCLEOTIDE SEQUENCE</scope>
    <source>
        <strain evidence="3">RIFCSPHIGHO2_01_FULL_GW2011_AR10_43_9</strain>
    </source>
</reference>
<dbReference type="AlphaFoldDB" id="A0A7J4IY33"/>
<accession>A0A7J4IY33</accession>
<dbReference type="Proteomes" id="UP000683213">
    <property type="component" value="Unassembled WGS sequence"/>
</dbReference>
<dbReference type="EMBL" id="DUFG01000025">
    <property type="protein sequence ID" value="HIH08707.1"/>
    <property type="molecule type" value="Genomic_DNA"/>
</dbReference>
<comment type="caution">
    <text evidence="2">The sequence shown here is derived from an EMBL/GenBank/DDBJ whole genome shotgun (WGS) entry which is preliminary data.</text>
</comment>
<organism evidence="2 4">
    <name type="scientific">Candidatus Iainarchaeum sp</name>
    <dbReference type="NCBI Taxonomy" id="3101447"/>
    <lineage>
        <taxon>Archaea</taxon>
        <taxon>Candidatus Iainarchaeota</taxon>
        <taxon>Candidatus Iainarchaeia</taxon>
        <taxon>Candidatus Iainarchaeales</taxon>
        <taxon>Candidatus Iainarchaeaceae</taxon>
        <taxon>Candidatus Iainarchaeum</taxon>
    </lineage>
</organism>
<reference evidence="3" key="3">
    <citation type="submission" date="2021-05" db="EMBL/GenBank/DDBJ databases">
        <title>Protein family content uncovers lineage relationships and bacterial pathway maintenance mechanisms in DPANN archaea.</title>
        <authorList>
            <person name="Castelle C.J."/>
            <person name="Meheust R."/>
            <person name="Jaffe A.L."/>
            <person name="Seitz K."/>
            <person name="Gong X."/>
            <person name="Baker B.J."/>
            <person name="Banfield J.F."/>
        </authorList>
    </citation>
    <scope>NUCLEOTIDE SEQUENCE</scope>
    <source>
        <strain evidence="3">RIFCSPHIGHO2_01_FULL_GW2011_AR10_43_9</strain>
    </source>
</reference>
<feature type="transmembrane region" description="Helical" evidence="1">
    <location>
        <begin position="72"/>
        <end position="91"/>
    </location>
</feature>
<name>A0A7J4IY33_9ARCH</name>
<dbReference type="Pfam" id="PF26119">
    <property type="entry name" value="DUF8036"/>
    <property type="match status" value="1"/>
</dbReference>
<sequence length="93" mass="10522">MVVELIVVMEAVNVLLLIFLLKVYVQNYIQMKSGFSLGLILFSLILLLQNVMAGYFHFAMVDYYSVEAMGQSTALTILETVALAVLAWVTWRE</sequence>
<evidence type="ECO:0000256" key="1">
    <source>
        <dbReference type="SAM" id="Phobius"/>
    </source>
</evidence>